<dbReference type="PANTHER" id="PTHR11102">
    <property type="entry name" value="SEL-1-LIKE PROTEIN"/>
    <property type="match status" value="1"/>
</dbReference>
<evidence type="ECO:0000313" key="3">
    <source>
        <dbReference type="Proteomes" id="UP000182902"/>
    </source>
</evidence>
<dbReference type="EMBL" id="FNOX01000012">
    <property type="protein sequence ID" value="SDZ55214.1"/>
    <property type="molecule type" value="Genomic_DNA"/>
</dbReference>
<sequence length="293" mass="32029">MSKVLVLVTLAALMSGCQSYADKDDPVASMRCWAYRDVESISSDQVTYIRKRSENGDTLCTTLLAGMYENGHGVSQDIAKAKTLYQSVAGVNAQAYFYLGQIAESGHDGPPDYVKARQLYRRAIDTIGSPKSTNAETGLAKLMEEGKGGPRDLDGAMALYLSATNASFGDAWKGIQRLCTRGVAMTAAQEQRYYSVWSETARGRLERALLMAQYTVSKTYNPGPQGTQVKVQVEAVEGSEEPRLLIVSSSGNDVIDQVVLKQLSTYRFPGELACSEKQAPWKRVGVVQIKGRR</sequence>
<dbReference type="AlphaFoldDB" id="A0A1H3TY98"/>
<evidence type="ECO:0000256" key="1">
    <source>
        <dbReference type="SAM" id="SignalP"/>
    </source>
</evidence>
<dbReference type="InterPro" id="IPR050767">
    <property type="entry name" value="Sel1_AlgK"/>
</dbReference>
<dbReference type="PROSITE" id="PS51257">
    <property type="entry name" value="PROKAR_LIPOPROTEIN"/>
    <property type="match status" value="1"/>
</dbReference>
<reference evidence="2 3" key="1">
    <citation type="submission" date="2016-10" db="EMBL/GenBank/DDBJ databases">
        <authorList>
            <person name="de Groot N.N."/>
        </authorList>
    </citation>
    <scope>NUCLEOTIDE SEQUENCE [LARGE SCALE GENOMIC DNA]</scope>
    <source>
        <strain evidence="2 3">ICMP 14252</strain>
    </source>
</reference>
<dbReference type="InterPro" id="IPR011990">
    <property type="entry name" value="TPR-like_helical_dom_sf"/>
</dbReference>
<organism evidence="2 3">
    <name type="scientific">Pseudomonas salomonii</name>
    <dbReference type="NCBI Taxonomy" id="191391"/>
    <lineage>
        <taxon>Bacteria</taxon>
        <taxon>Pseudomonadati</taxon>
        <taxon>Pseudomonadota</taxon>
        <taxon>Gammaproteobacteria</taxon>
        <taxon>Pseudomonadales</taxon>
        <taxon>Pseudomonadaceae</taxon>
        <taxon>Pseudomonas</taxon>
    </lineage>
</organism>
<dbReference type="RefSeq" id="WP_065911099.1">
    <property type="nucleotide sequence ID" value="NZ_FNOX01000012.1"/>
</dbReference>
<dbReference type="Gene3D" id="1.25.40.10">
    <property type="entry name" value="Tetratricopeptide repeat domain"/>
    <property type="match status" value="1"/>
</dbReference>
<dbReference type="InterPro" id="IPR006597">
    <property type="entry name" value="Sel1-like"/>
</dbReference>
<evidence type="ECO:0000313" key="2">
    <source>
        <dbReference type="EMBL" id="SDZ55214.1"/>
    </source>
</evidence>
<dbReference type="Proteomes" id="UP000182902">
    <property type="component" value="Unassembled WGS sequence"/>
</dbReference>
<feature type="signal peptide" evidence="1">
    <location>
        <begin position="1"/>
        <end position="21"/>
    </location>
</feature>
<dbReference type="PANTHER" id="PTHR11102:SF160">
    <property type="entry name" value="ERAD-ASSOCIATED E3 UBIQUITIN-PROTEIN LIGASE COMPONENT HRD3"/>
    <property type="match status" value="1"/>
</dbReference>
<feature type="chain" id="PRO_5010289068" description="Sel1 repeat-containing protein" evidence="1">
    <location>
        <begin position="22"/>
        <end position="293"/>
    </location>
</feature>
<dbReference type="SMART" id="SM00671">
    <property type="entry name" value="SEL1"/>
    <property type="match status" value="3"/>
</dbReference>
<dbReference type="Pfam" id="PF08238">
    <property type="entry name" value="Sel1"/>
    <property type="match status" value="3"/>
</dbReference>
<protein>
    <recommendedName>
        <fullName evidence="4">Sel1 repeat-containing protein</fullName>
    </recommendedName>
</protein>
<name>A0A1H3TY98_9PSED</name>
<accession>A0A1H3TY98</accession>
<dbReference type="SUPFAM" id="SSF81901">
    <property type="entry name" value="HCP-like"/>
    <property type="match status" value="1"/>
</dbReference>
<gene>
    <name evidence="2" type="ORF">SAMN05216247_112127</name>
</gene>
<evidence type="ECO:0008006" key="4">
    <source>
        <dbReference type="Google" id="ProtNLM"/>
    </source>
</evidence>
<proteinExistence type="predicted"/>
<keyword evidence="1" id="KW-0732">Signal</keyword>